<protein>
    <submittedName>
        <fullName evidence="1">Uncharacterized protein</fullName>
    </submittedName>
</protein>
<feature type="non-terminal residue" evidence="1">
    <location>
        <position position="130"/>
    </location>
</feature>
<evidence type="ECO:0000313" key="2">
    <source>
        <dbReference type="Proteomes" id="UP000002640"/>
    </source>
</evidence>
<sequence length="130" mass="15234">RAGQIQLASTKFDGRVENWNRWQTIFHRQGLLQLVQGRECFDEERARRDEDWKKCYETRERKAHTEIALAARGPLGPRTNAVYLKQGLYAHRLRQGEGVTEYVGDLQRMRRELECMEIALVEGEMTSIVL</sequence>
<feature type="non-terminal residue" evidence="1">
    <location>
        <position position="1"/>
    </location>
</feature>
<proteinExistence type="predicted"/>
<organism evidence="1 2">
    <name type="scientific">Phytophthora sojae (strain P6497)</name>
    <name type="common">Soybean stem and root rot agent</name>
    <name type="synonym">Phytophthora megasperma f. sp. glycines</name>
    <dbReference type="NCBI Taxonomy" id="1094619"/>
    <lineage>
        <taxon>Eukaryota</taxon>
        <taxon>Sar</taxon>
        <taxon>Stramenopiles</taxon>
        <taxon>Oomycota</taxon>
        <taxon>Peronosporomycetes</taxon>
        <taxon>Peronosporales</taxon>
        <taxon>Peronosporaceae</taxon>
        <taxon>Phytophthora</taxon>
    </lineage>
</organism>
<gene>
    <name evidence="1" type="ORF">PHYSODRAFT_405000</name>
</gene>
<dbReference type="RefSeq" id="XP_009524253.1">
    <property type="nucleotide sequence ID" value="XM_009525958.1"/>
</dbReference>
<dbReference type="KEGG" id="psoj:PHYSODRAFT_405000"/>
<keyword evidence="2" id="KW-1185">Reference proteome</keyword>
<evidence type="ECO:0000313" key="1">
    <source>
        <dbReference type="EMBL" id="EGZ21536.1"/>
    </source>
</evidence>
<dbReference type="EMBL" id="JH159153">
    <property type="protein sequence ID" value="EGZ21536.1"/>
    <property type="molecule type" value="Genomic_DNA"/>
</dbReference>
<name>G4Z3Y4_PHYSP</name>
<accession>G4Z3Y4</accession>
<dbReference type="InParanoid" id="G4Z3Y4"/>
<dbReference type="AlphaFoldDB" id="G4Z3Y4"/>
<reference evidence="1 2" key="1">
    <citation type="journal article" date="2006" name="Science">
        <title>Phytophthora genome sequences uncover evolutionary origins and mechanisms of pathogenesis.</title>
        <authorList>
            <person name="Tyler B.M."/>
            <person name="Tripathy S."/>
            <person name="Zhang X."/>
            <person name="Dehal P."/>
            <person name="Jiang R.H."/>
            <person name="Aerts A."/>
            <person name="Arredondo F.D."/>
            <person name="Baxter L."/>
            <person name="Bensasson D."/>
            <person name="Beynon J.L."/>
            <person name="Chapman J."/>
            <person name="Damasceno C.M."/>
            <person name="Dorrance A.E."/>
            <person name="Dou D."/>
            <person name="Dickerman A.W."/>
            <person name="Dubchak I.L."/>
            <person name="Garbelotto M."/>
            <person name="Gijzen M."/>
            <person name="Gordon S.G."/>
            <person name="Govers F."/>
            <person name="Grunwald N.J."/>
            <person name="Huang W."/>
            <person name="Ivors K.L."/>
            <person name="Jones R.W."/>
            <person name="Kamoun S."/>
            <person name="Krampis K."/>
            <person name="Lamour K.H."/>
            <person name="Lee M.K."/>
            <person name="McDonald W.H."/>
            <person name="Medina M."/>
            <person name="Meijer H.J."/>
            <person name="Nordberg E.K."/>
            <person name="Maclean D.J."/>
            <person name="Ospina-Giraldo M.D."/>
            <person name="Morris P.F."/>
            <person name="Phuntumart V."/>
            <person name="Putnam N.H."/>
            <person name="Rash S."/>
            <person name="Rose J.K."/>
            <person name="Sakihama Y."/>
            <person name="Salamov A.A."/>
            <person name="Savidor A."/>
            <person name="Scheuring C.F."/>
            <person name="Smith B.M."/>
            <person name="Sobral B.W."/>
            <person name="Terry A."/>
            <person name="Torto-Alalibo T.A."/>
            <person name="Win J."/>
            <person name="Xu Z."/>
            <person name="Zhang H."/>
            <person name="Grigoriev I.V."/>
            <person name="Rokhsar D.S."/>
            <person name="Boore J.L."/>
        </authorList>
    </citation>
    <scope>NUCLEOTIDE SEQUENCE [LARGE SCALE GENOMIC DNA]</scope>
    <source>
        <strain evidence="1 2">P6497</strain>
    </source>
</reference>
<dbReference type="Proteomes" id="UP000002640">
    <property type="component" value="Unassembled WGS sequence"/>
</dbReference>
<dbReference type="GeneID" id="20651404"/>